<evidence type="ECO:0000256" key="1">
    <source>
        <dbReference type="ARBA" id="ARBA00009998"/>
    </source>
</evidence>
<protein>
    <recommendedName>
        <fullName evidence="6">Exodeoxyribonuclease 7 small subunit</fullName>
        <ecNumber evidence="6">3.1.11.6</ecNumber>
    </recommendedName>
    <alternativeName>
        <fullName evidence="6">Exodeoxyribonuclease VII small subunit</fullName>
        <shortName evidence="6">Exonuclease VII small subunit</shortName>
    </alternativeName>
</protein>
<keyword evidence="3 6" id="KW-0540">Nuclease</keyword>
<dbReference type="EC" id="3.1.11.6" evidence="6"/>
<comment type="subunit">
    <text evidence="6">Heterooligomer composed of large and small subunits.</text>
</comment>
<comment type="subcellular location">
    <subcellularLocation>
        <location evidence="6">Cytoplasm</location>
    </subcellularLocation>
</comment>
<evidence type="ECO:0000313" key="7">
    <source>
        <dbReference type="EMBL" id="MCW2310021.1"/>
    </source>
</evidence>
<keyword evidence="2 6" id="KW-0963">Cytoplasm</keyword>
<dbReference type="Pfam" id="PF02609">
    <property type="entry name" value="Exonuc_VII_S"/>
    <property type="match status" value="1"/>
</dbReference>
<evidence type="ECO:0000256" key="4">
    <source>
        <dbReference type="ARBA" id="ARBA00022801"/>
    </source>
</evidence>
<reference evidence="8" key="1">
    <citation type="submission" date="2023-07" db="EMBL/GenBank/DDBJ databases">
        <title>Genome sequencing of Purple Non-Sulfur Bacteria from various extreme environments.</title>
        <authorList>
            <person name="Mayer M."/>
        </authorList>
    </citation>
    <scope>NUCLEOTIDE SEQUENCE [LARGE SCALE GENOMIC DNA]</scope>
    <source>
        <strain evidence="8">DSM 17935</strain>
    </source>
</reference>
<dbReference type="GO" id="GO:0008855">
    <property type="term" value="F:exodeoxyribonuclease VII activity"/>
    <property type="evidence" value="ECO:0007669"/>
    <property type="project" value="UniProtKB-EC"/>
</dbReference>
<dbReference type="SUPFAM" id="SSF116842">
    <property type="entry name" value="XseB-like"/>
    <property type="match status" value="1"/>
</dbReference>
<evidence type="ECO:0000256" key="6">
    <source>
        <dbReference type="HAMAP-Rule" id="MF_00337"/>
    </source>
</evidence>
<dbReference type="PANTHER" id="PTHR34137">
    <property type="entry name" value="EXODEOXYRIBONUCLEASE 7 SMALL SUBUNIT"/>
    <property type="match status" value="1"/>
</dbReference>
<name>A0ABT3HID5_9HYPH</name>
<accession>A0ABT3HID5</accession>
<comment type="similarity">
    <text evidence="1 6">Belongs to the XseB family.</text>
</comment>
<keyword evidence="8" id="KW-1185">Reference proteome</keyword>
<comment type="function">
    <text evidence="6">Bidirectionally degrades single-stranded DNA into large acid-insoluble oligonucleotides, which are then degraded further into small acid-soluble oligonucleotides.</text>
</comment>
<dbReference type="PANTHER" id="PTHR34137:SF1">
    <property type="entry name" value="EXODEOXYRIBONUCLEASE 7 SMALL SUBUNIT"/>
    <property type="match status" value="1"/>
</dbReference>
<evidence type="ECO:0000313" key="8">
    <source>
        <dbReference type="Proteomes" id="UP001209755"/>
    </source>
</evidence>
<dbReference type="HAMAP" id="MF_00337">
    <property type="entry name" value="Exonuc_7_S"/>
    <property type="match status" value="1"/>
</dbReference>
<dbReference type="NCBIfam" id="TIGR01280">
    <property type="entry name" value="xseB"/>
    <property type="match status" value="1"/>
</dbReference>
<keyword evidence="5 6" id="KW-0269">Exonuclease</keyword>
<evidence type="ECO:0000256" key="2">
    <source>
        <dbReference type="ARBA" id="ARBA00022490"/>
    </source>
</evidence>
<keyword evidence="4 6" id="KW-0378">Hydrolase</keyword>
<dbReference type="RefSeq" id="WP_264603596.1">
    <property type="nucleotide sequence ID" value="NZ_JAOQNS010000017.1"/>
</dbReference>
<dbReference type="Proteomes" id="UP001209755">
    <property type="component" value="Unassembled WGS sequence"/>
</dbReference>
<comment type="catalytic activity">
    <reaction evidence="6">
        <text>Exonucleolytic cleavage in either 5'- to 3'- or 3'- to 5'-direction to yield nucleoside 5'-phosphates.</text>
        <dbReference type="EC" id="3.1.11.6"/>
    </reaction>
</comment>
<proteinExistence type="inferred from homology"/>
<dbReference type="InterPro" id="IPR003761">
    <property type="entry name" value="Exonuc_VII_S"/>
</dbReference>
<dbReference type="Gene3D" id="1.10.287.1040">
    <property type="entry name" value="Exonuclease VII, small subunit"/>
    <property type="match status" value="1"/>
</dbReference>
<comment type="caution">
    <text evidence="7">The sequence shown here is derived from an EMBL/GenBank/DDBJ whole genome shotgun (WGS) entry which is preliminary data.</text>
</comment>
<dbReference type="NCBIfam" id="NF002139">
    <property type="entry name" value="PRK00977.1-3"/>
    <property type="match status" value="1"/>
</dbReference>
<evidence type="ECO:0000256" key="5">
    <source>
        <dbReference type="ARBA" id="ARBA00022839"/>
    </source>
</evidence>
<gene>
    <name evidence="6" type="primary">xseB</name>
    <name evidence="7" type="ORF">M2319_004386</name>
</gene>
<dbReference type="InterPro" id="IPR037004">
    <property type="entry name" value="Exonuc_VII_ssu_sf"/>
</dbReference>
<dbReference type="EMBL" id="JAOQNS010000017">
    <property type="protein sequence ID" value="MCW2310021.1"/>
    <property type="molecule type" value="Genomic_DNA"/>
</dbReference>
<sequence length="89" mass="9541">MAEKSARGAEAGADIADMSFEKALAELETIVEKLERGDVPLAESIAIYERGEALKKHCDTLLKAAEAKVEKIRTDGEGNPVGTEPLDVE</sequence>
<organism evidence="7 8">
    <name type="scientific">Rhodobium gokarnense</name>
    <dbReference type="NCBI Taxonomy" id="364296"/>
    <lineage>
        <taxon>Bacteria</taxon>
        <taxon>Pseudomonadati</taxon>
        <taxon>Pseudomonadota</taxon>
        <taxon>Alphaproteobacteria</taxon>
        <taxon>Hyphomicrobiales</taxon>
        <taxon>Rhodobiaceae</taxon>
        <taxon>Rhodobium</taxon>
    </lineage>
</organism>
<evidence type="ECO:0000256" key="3">
    <source>
        <dbReference type="ARBA" id="ARBA00022722"/>
    </source>
</evidence>